<dbReference type="Gene3D" id="2.60.40.380">
    <property type="entry name" value="Purple acid phosphatase-like, N-terminal"/>
    <property type="match status" value="1"/>
</dbReference>
<dbReference type="Pfam" id="PF16656">
    <property type="entry name" value="Pur_ac_phosph_N"/>
    <property type="match status" value="1"/>
</dbReference>
<evidence type="ECO:0000259" key="2">
    <source>
        <dbReference type="Pfam" id="PF00149"/>
    </source>
</evidence>
<dbReference type="InterPro" id="IPR008963">
    <property type="entry name" value="Purple_acid_Pase-like_N"/>
</dbReference>
<proteinExistence type="predicted"/>
<evidence type="ECO:0000313" key="5">
    <source>
        <dbReference type="Proteomes" id="UP000002217"/>
    </source>
</evidence>
<dbReference type="SUPFAM" id="SSF49363">
    <property type="entry name" value="Purple acid phosphatase, N-terminal domain"/>
    <property type="match status" value="1"/>
</dbReference>
<dbReference type="PANTHER" id="PTHR45867:SF3">
    <property type="entry name" value="ACID PHOSPHATASE TYPE 7"/>
    <property type="match status" value="1"/>
</dbReference>
<dbReference type="EMBL" id="CP001720">
    <property type="protein sequence ID" value="ACV64211.1"/>
    <property type="molecule type" value="Genomic_DNA"/>
</dbReference>
<dbReference type="eggNOG" id="COG1409">
    <property type="taxonomic scope" value="Bacteria"/>
</dbReference>
<name>C8W6V2_DESAS</name>
<dbReference type="AlphaFoldDB" id="C8W6V2"/>
<dbReference type="GO" id="GO:0046872">
    <property type="term" value="F:metal ion binding"/>
    <property type="evidence" value="ECO:0007669"/>
    <property type="project" value="InterPro"/>
</dbReference>
<keyword evidence="1" id="KW-0732">Signal</keyword>
<evidence type="ECO:0000256" key="1">
    <source>
        <dbReference type="ARBA" id="ARBA00022729"/>
    </source>
</evidence>
<feature type="domain" description="Calcineurin-like phosphoesterase" evidence="2">
    <location>
        <begin position="180"/>
        <end position="373"/>
    </location>
</feature>
<dbReference type="InterPro" id="IPR029052">
    <property type="entry name" value="Metallo-depent_PP-like"/>
</dbReference>
<protein>
    <submittedName>
        <fullName evidence="4">Metallophosphoesterase</fullName>
    </submittedName>
</protein>
<dbReference type="InterPro" id="IPR004843">
    <property type="entry name" value="Calcineurin-like_PHP"/>
</dbReference>
<dbReference type="InterPro" id="IPR015914">
    <property type="entry name" value="PAPs_N"/>
</dbReference>
<reference evidence="4 5" key="1">
    <citation type="journal article" date="2009" name="Stand. Genomic Sci.">
        <title>Complete genome sequence of Desulfotomaculum acetoxidans type strain (5575).</title>
        <authorList>
            <person name="Spring S."/>
            <person name="Lapidus A."/>
            <person name="Schroder M."/>
            <person name="Gleim D."/>
            <person name="Sims D."/>
            <person name="Meincke L."/>
            <person name="Glavina Del Rio T."/>
            <person name="Tice H."/>
            <person name="Copeland A."/>
            <person name="Cheng J.F."/>
            <person name="Lucas S."/>
            <person name="Chen F."/>
            <person name="Nolan M."/>
            <person name="Bruce D."/>
            <person name="Goodwin L."/>
            <person name="Pitluck S."/>
            <person name="Ivanova N."/>
            <person name="Mavromatis K."/>
            <person name="Mikhailova N."/>
            <person name="Pati A."/>
            <person name="Chen A."/>
            <person name="Palaniappan K."/>
            <person name="Land M."/>
            <person name="Hauser L."/>
            <person name="Chang Y.J."/>
            <person name="Jeffries C.D."/>
            <person name="Chain P."/>
            <person name="Saunders E."/>
            <person name="Brettin T."/>
            <person name="Detter J.C."/>
            <person name="Goker M."/>
            <person name="Bristow J."/>
            <person name="Eisen J.A."/>
            <person name="Markowitz V."/>
            <person name="Hugenholtz P."/>
            <person name="Kyrpides N.C."/>
            <person name="Klenk H.P."/>
            <person name="Han C."/>
        </authorList>
    </citation>
    <scope>NUCLEOTIDE SEQUENCE [LARGE SCALE GENOMIC DNA]</scope>
    <source>
        <strain evidence="5">ATCC 49208 / DSM 771 / VKM B-1644</strain>
    </source>
</reference>
<feature type="domain" description="Purple acid phosphatase N-terminal" evidence="3">
    <location>
        <begin position="80"/>
        <end position="172"/>
    </location>
</feature>
<dbReference type="SUPFAM" id="SSF56300">
    <property type="entry name" value="Metallo-dependent phosphatases"/>
    <property type="match status" value="1"/>
</dbReference>
<dbReference type="RefSeq" id="WP_015758901.1">
    <property type="nucleotide sequence ID" value="NC_013216.1"/>
</dbReference>
<dbReference type="Pfam" id="PF00149">
    <property type="entry name" value="Metallophos"/>
    <property type="match status" value="1"/>
</dbReference>
<dbReference type="PANTHER" id="PTHR45867">
    <property type="entry name" value="PURPLE ACID PHOSPHATASE"/>
    <property type="match status" value="1"/>
</dbReference>
<dbReference type="STRING" id="485916.Dtox_3492"/>
<gene>
    <name evidence="4" type="ordered locus">Dtox_3492</name>
</gene>
<evidence type="ECO:0000259" key="3">
    <source>
        <dbReference type="Pfam" id="PF16656"/>
    </source>
</evidence>
<sequence length="578" mass="63040">MAEKRCRLMGFSLLLAIMLIAGLIFTGQGLALETLAQPDLNSSSAVQSISSQVYGAALNVDEIPAQADQNVDSQLYSTRPDQIILTWTADPQTTQTVSWRVYGVAGSKIQYLPQSGSTDDFSSAQEKDIAGSQLYGGFNHFVAELDNLQPGTTYVYRVGKDSGWSEPATFTTAAATNNFSFMFMGDVHSGYYDTSAGIWQQLLAQACSAYPDIKFALQAGDIVDNSEDTGDWSQLFTAAAGVFDHIPLMPAEGNHDSGDADLFNKYFALPQNGPVGYEGHNYSFDYGNAHFVVLDSSLMGCDGDAYQAGITWLENDLQQSNKKWKFVMFHVPAYTINIGDNDAAASDIIRQYWVPVLERNGVDMVFVGHQHMYMRTYPIYQGQVQDRPTGGITYLMGNAGNKFYINPKQHDYVAKVLSNVTCYTYIKIEGDVLTMITRDVDGNVLDEYKVDKGSSMDASVSVSGVKLLNSSYQEITSVPVQGAFRLQVHLNNNTGKQQTTVAVLQVRGSDGAAANCGGKPLGIASLKTDVPVVGVDIYADFNLSGLPAGKAYVDVYVFDESNVPIDIPYQKFSFDITS</sequence>
<dbReference type="HOGENOM" id="CLU_035600_0_0_9"/>
<accession>C8W6V2</accession>
<dbReference type="KEGG" id="dae:Dtox_3492"/>
<dbReference type="Proteomes" id="UP000002217">
    <property type="component" value="Chromosome"/>
</dbReference>
<evidence type="ECO:0000313" key="4">
    <source>
        <dbReference type="EMBL" id="ACV64211.1"/>
    </source>
</evidence>
<dbReference type="GO" id="GO:0003993">
    <property type="term" value="F:acid phosphatase activity"/>
    <property type="evidence" value="ECO:0007669"/>
    <property type="project" value="InterPro"/>
</dbReference>
<keyword evidence="5" id="KW-1185">Reference proteome</keyword>
<organism evidence="4 5">
    <name type="scientific">Desulfofarcimen acetoxidans (strain ATCC 49208 / DSM 771 / KCTC 5769 / VKM B-1644 / 5575)</name>
    <name type="common">Desulfotomaculum acetoxidans</name>
    <dbReference type="NCBI Taxonomy" id="485916"/>
    <lineage>
        <taxon>Bacteria</taxon>
        <taxon>Bacillati</taxon>
        <taxon>Bacillota</taxon>
        <taxon>Clostridia</taxon>
        <taxon>Eubacteriales</taxon>
        <taxon>Peptococcaceae</taxon>
        <taxon>Desulfofarcimen</taxon>
    </lineage>
</organism>
<dbReference type="Gene3D" id="3.60.21.10">
    <property type="match status" value="1"/>
</dbReference>